<gene>
    <name evidence="1" type="ORF">CLN94_11025</name>
</gene>
<dbReference type="EMBL" id="NTJD01000008">
    <property type="protein sequence ID" value="PCD76015.1"/>
    <property type="molecule type" value="Genomic_DNA"/>
</dbReference>
<organism evidence="1 2">
    <name type="scientific">Pseudothioclava arenosa</name>
    <dbReference type="NCBI Taxonomy" id="1795308"/>
    <lineage>
        <taxon>Bacteria</taxon>
        <taxon>Pseudomonadati</taxon>
        <taxon>Pseudomonadota</taxon>
        <taxon>Alphaproteobacteria</taxon>
        <taxon>Rhodobacterales</taxon>
        <taxon>Paracoccaceae</taxon>
        <taxon>Pseudothioclava</taxon>
    </lineage>
</organism>
<protein>
    <submittedName>
        <fullName evidence="1">Uncharacterized protein</fullName>
    </submittedName>
</protein>
<dbReference type="AlphaFoldDB" id="A0A2A4CN66"/>
<proteinExistence type="predicted"/>
<keyword evidence="2" id="KW-1185">Reference proteome</keyword>
<evidence type="ECO:0000313" key="1">
    <source>
        <dbReference type="EMBL" id="PCD76015.1"/>
    </source>
</evidence>
<name>A0A2A4CN66_9RHOB</name>
<dbReference type="Proteomes" id="UP000243507">
    <property type="component" value="Unassembled WGS sequence"/>
</dbReference>
<sequence>MAETEFLRLIAVLIAPATFDLQGDERALRARVGRIERLLANDCAPLDHGDVWLEGCRSTAE</sequence>
<accession>A0A2A4CN66</accession>
<comment type="caution">
    <text evidence="1">The sequence shown here is derived from an EMBL/GenBank/DDBJ whole genome shotgun (WGS) entry which is preliminary data.</text>
</comment>
<reference evidence="1 2" key="1">
    <citation type="submission" date="2017-09" db="EMBL/GenBank/DDBJ databases">
        <title>A multilocus sequence analysis scheme for characterization of bacteria in the genus Thioclava.</title>
        <authorList>
            <person name="Liu Y."/>
            <person name="Shao Z."/>
        </authorList>
    </citation>
    <scope>NUCLEOTIDE SEQUENCE [LARGE SCALE GENOMIC DNA]</scope>
    <source>
        <strain evidence="1 2">CAU 1312</strain>
    </source>
</reference>
<evidence type="ECO:0000313" key="2">
    <source>
        <dbReference type="Proteomes" id="UP000243507"/>
    </source>
</evidence>